<dbReference type="OrthoDB" id="2157530at2759"/>
<gene>
    <name evidence="2" type="ORF">VFPPC_05007</name>
</gene>
<dbReference type="Pfam" id="PF26639">
    <property type="entry name" value="Het-6_barrel"/>
    <property type="match status" value="1"/>
</dbReference>
<dbReference type="PANTHER" id="PTHR24148">
    <property type="entry name" value="ANKYRIN REPEAT DOMAIN-CONTAINING PROTEIN 39 HOMOLOG-RELATED"/>
    <property type="match status" value="1"/>
</dbReference>
<sequence>MDRGRGPQPQSQSQPLDVDGLGAQIAQMLVPILTAQNSCQVHEQCDSSCPNRIGVKRYQLMPNGERRYETDERARLGEQLGHMRLNDGQPPRQQPYVIHPQTPRFAYTSLRSPHTMIRLVKLKSAYFRADPVDCELLTFDIDDLPPYGALSYCWGAAGEASKMICNGRLFYARPSLERSFKRLRAGFSSGQTEEYIWADALCINQADLEEKGAQIQLMERIYSYAATVYVDLGDTAGHVVSSGSMSATIGGAWGMGSPDTLNPVNEATPHPLLYKTVFLALRQPWFTRTWVIQEAALARRAVYMFSGNVFSQKQLDDVLSREAMRANPSRMQELMQLGGNDALRNYLNYTKLQQIRNGRGRMGSLEVMELTRDFVASDPADKVFGLFALMNEDDRRAIGSYPQTLEEVFRRFAALQVRRGFAIKMLDSAGLQRSYTQDRRLPSWVPDWTNQKKSPKQIAGLRPVPYAAAGFTEPQVRMMGDDSGSGGLSLRGLIVDTIDTVIHVHSAPLTPEGEPSFLAFHDKFRPAFDDYVRRVRGKPRYMDNEEVFARLLLMDDTYTGRNAILYSSPIENPALTYRSALAAWREGRNYRNGMGGGKMDAVQTFQMQAIAVCPGRGFATTRGEYIGLVPPVAEAGDLVVVFYGATVPYIIRRVANGYILIGDAFVHGFMCGEALERRDLEATDIVLV</sequence>
<dbReference type="InterPro" id="IPR052895">
    <property type="entry name" value="HetReg/Transcr_Mod"/>
</dbReference>
<dbReference type="RefSeq" id="XP_018145673.1">
    <property type="nucleotide sequence ID" value="XM_018284262.1"/>
</dbReference>
<evidence type="ECO:0000313" key="3">
    <source>
        <dbReference type="Proteomes" id="UP000078397"/>
    </source>
</evidence>
<dbReference type="EMBL" id="LSBJ02000003">
    <property type="protein sequence ID" value="OAQ68823.1"/>
    <property type="molecule type" value="Genomic_DNA"/>
</dbReference>
<dbReference type="AlphaFoldDB" id="A0A179FUS6"/>
<dbReference type="InterPro" id="IPR010730">
    <property type="entry name" value="HET"/>
</dbReference>
<keyword evidence="3" id="KW-1185">Reference proteome</keyword>
<protein>
    <submittedName>
        <fullName evidence="2">HET domain-containing protein</fullName>
    </submittedName>
</protein>
<evidence type="ECO:0000313" key="2">
    <source>
        <dbReference type="EMBL" id="OAQ68823.1"/>
    </source>
</evidence>
<feature type="domain" description="Heterokaryon incompatibility" evidence="1">
    <location>
        <begin position="147"/>
        <end position="294"/>
    </location>
</feature>
<accession>A0A179FUS6</accession>
<dbReference type="Pfam" id="PF06985">
    <property type="entry name" value="HET"/>
    <property type="match status" value="1"/>
</dbReference>
<dbReference type="Proteomes" id="UP000078397">
    <property type="component" value="Unassembled WGS sequence"/>
</dbReference>
<dbReference type="GeneID" id="28848256"/>
<dbReference type="KEGG" id="pchm:VFPPC_05007"/>
<name>A0A179FUS6_METCM</name>
<evidence type="ECO:0000259" key="1">
    <source>
        <dbReference type="Pfam" id="PF06985"/>
    </source>
</evidence>
<dbReference type="PANTHER" id="PTHR24148:SF64">
    <property type="entry name" value="HETEROKARYON INCOMPATIBILITY DOMAIN-CONTAINING PROTEIN"/>
    <property type="match status" value="1"/>
</dbReference>
<comment type="caution">
    <text evidence="2">The sequence shown here is derived from an EMBL/GenBank/DDBJ whole genome shotgun (WGS) entry which is preliminary data.</text>
</comment>
<organism evidence="2 3">
    <name type="scientific">Pochonia chlamydosporia 170</name>
    <dbReference type="NCBI Taxonomy" id="1380566"/>
    <lineage>
        <taxon>Eukaryota</taxon>
        <taxon>Fungi</taxon>
        <taxon>Dikarya</taxon>
        <taxon>Ascomycota</taxon>
        <taxon>Pezizomycotina</taxon>
        <taxon>Sordariomycetes</taxon>
        <taxon>Hypocreomycetidae</taxon>
        <taxon>Hypocreales</taxon>
        <taxon>Clavicipitaceae</taxon>
        <taxon>Pochonia</taxon>
    </lineage>
</organism>
<proteinExistence type="predicted"/>
<reference evidence="2 3" key="1">
    <citation type="journal article" date="2016" name="PLoS Pathog.">
        <title>Biosynthesis of antibiotic leucinostatins in bio-control fungus Purpureocillium lilacinum and their inhibition on phytophthora revealed by genome mining.</title>
        <authorList>
            <person name="Wang G."/>
            <person name="Liu Z."/>
            <person name="Lin R."/>
            <person name="Li E."/>
            <person name="Mao Z."/>
            <person name="Ling J."/>
            <person name="Yang Y."/>
            <person name="Yin W.B."/>
            <person name="Xie B."/>
        </authorList>
    </citation>
    <scope>NUCLEOTIDE SEQUENCE [LARGE SCALE GENOMIC DNA]</scope>
    <source>
        <strain evidence="2">170</strain>
    </source>
</reference>